<feature type="chain" id="PRO_5038688804" evidence="1">
    <location>
        <begin position="20"/>
        <end position="383"/>
    </location>
</feature>
<dbReference type="RefSeq" id="WP_129226763.1">
    <property type="nucleotide sequence ID" value="NZ_SDOZ01000003.1"/>
</dbReference>
<dbReference type="AlphaFoldDB" id="A0A4Q2K649"/>
<keyword evidence="1" id="KW-0732">Signal</keyword>
<dbReference type="Proteomes" id="UP000291269">
    <property type="component" value="Unassembled WGS sequence"/>
</dbReference>
<evidence type="ECO:0000313" key="2">
    <source>
        <dbReference type="EMBL" id="RXZ58342.1"/>
    </source>
</evidence>
<sequence>MKKFTSVLLVLCFAFLLCAVGCDNTSAAREPQNLLPDPNYTRGFNLSMPSPVYDNFPTELENAFREKLVTELGMPEENANAIMNPYLHLGNNKLDYNKTTQGRPSWSLSEHSSTYWLGDTQYGQYDISYNDKTLKSDGYNYNKASVENGTYVYSAPGKTVKVNPTTGELTLAVKGSNEYSTDDDHDGIRDGVNFVPRTSGSQSWVHLLISSTLYPQVNIAQMDSLELNISFTMEQMEKVAPELFNYNLHTAQFQLFFVVSSSNPADGDFWYGIPFYEARQTEAGEVVGPNGGFDNGTSMWIASAGTRATVGEPIQKGKRYDVKFDILKGIKEGLAQAQENGYMLSTTAEDLSIANFNLGWEVPGIYDVSVAIHNFEIMGLFQE</sequence>
<protein>
    <submittedName>
        <fullName evidence="2">Uncharacterized protein</fullName>
    </submittedName>
</protein>
<gene>
    <name evidence="2" type="ORF">ESZ91_09835</name>
</gene>
<reference evidence="2 3" key="1">
    <citation type="journal article" date="2019" name="Gut">
        <title>Antibiotics-induced monodominance of a novel gut bacterial order.</title>
        <authorList>
            <person name="Hildebrand F."/>
            <person name="Moitinho-Silva L."/>
            <person name="Blasche S."/>
            <person name="Jahn M.T."/>
            <person name="Gossmann T.I."/>
            <person name="Heuerta-Cepas J."/>
            <person name="Hercog R."/>
            <person name="Luetge M."/>
            <person name="Bahram M."/>
            <person name="Pryszlak A."/>
            <person name="Alves R.J."/>
            <person name="Waszak S.M."/>
            <person name="Zhu A."/>
            <person name="Ye L."/>
            <person name="Costea P.I."/>
            <person name="Aalvink S."/>
            <person name="Belzer C."/>
            <person name="Forslund S.K."/>
            <person name="Sunagawa S."/>
            <person name="Hentschel U."/>
            <person name="Merten C."/>
            <person name="Patil K.R."/>
            <person name="Benes V."/>
            <person name="Bork P."/>
        </authorList>
    </citation>
    <scope>NUCLEOTIDE SEQUENCE [LARGE SCALE GENOMIC DNA]</scope>
    <source>
        <strain evidence="2 3">HDS1380</strain>
    </source>
</reference>
<name>A0A4Q2K649_9FIRM</name>
<comment type="caution">
    <text evidence="2">The sequence shown here is derived from an EMBL/GenBank/DDBJ whole genome shotgun (WGS) entry which is preliminary data.</text>
</comment>
<evidence type="ECO:0000313" key="3">
    <source>
        <dbReference type="Proteomes" id="UP000291269"/>
    </source>
</evidence>
<proteinExistence type="predicted"/>
<organism evidence="2 3">
    <name type="scientific">Candidatus Borkfalkia ceftriaxoniphila</name>
    <dbReference type="NCBI Taxonomy" id="2508949"/>
    <lineage>
        <taxon>Bacteria</taxon>
        <taxon>Bacillati</taxon>
        <taxon>Bacillota</taxon>
        <taxon>Clostridia</taxon>
        <taxon>Christensenellales</taxon>
        <taxon>Christensenellaceae</taxon>
        <taxon>Candidatus Borkfalkia</taxon>
    </lineage>
</organism>
<dbReference type="EMBL" id="SDOZ01000003">
    <property type="protein sequence ID" value="RXZ58342.1"/>
    <property type="molecule type" value="Genomic_DNA"/>
</dbReference>
<keyword evidence="3" id="KW-1185">Reference proteome</keyword>
<dbReference type="OrthoDB" id="1030581at2"/>
<evidence type="ECO:0000256" key="1">
    <source>
        <dbReference type="SAM" id="SignalP"/>
    </source>
</evidence>
<accession>A0A4Q2K649</accession>
<feature type="signal peptide" evidence="1">
    <location>
        <begin position="1"/>
        <end position="19"/>
    </location>
</feature>